<dbReference type="GO" id="GO:0030428">
    <property type="term" value="C:cell septum"/>
    <property type="evidence" value="ECO:0007669"/>
    <property type="project" value="TreeGrafter"/>
</dbReference>
<dbReference type="InterPro" id="IPR036680">
    <property type="entry name" value="SPOR-like_sf"/>
</dbReference>
<dbReference type="STRING" id="1765967.BW247_07470"/>
<dbReference type="RefSeq" id="WP_076836598.1">
    <property type="nucleotide sequence ID" value="NZ_CP019434.1"/>
</dbReference>
<dbReference type="PROSITE" id="PS51724">
    <property type="entry name" value="SPOR"/>
    <property type="match status" value="1"/>
</dbReference>
<dbReference type="InterPro" id="IPR007730">
    <property type="entry name" value="SPOR-like_dom"/>
</dbReference>
<feature type="domain" description="SPOR" evidence="3">
    <location>
        <begin position="174"/>
        <end position="255"/>
    </location>
</feature>
<feature type="compositionally biased region" description="Pro residues" evidence="1">
    <location>
        <begin position="156"/>
        <end position="165"/>
    </location>
</feature>
<feature type="compositionally biased region" description="Low complexity" evidence="1">
    <location>
        <begin position="75"/>
        <end position="106"/>
    </location>
</feature>
<dbReference type="PANTHER" id="PTHR38687">
    <property type="entry name" value="CELL DIVISION PROTEIN DEDD-RELATED"/>
    <property type="match status" value="1"/>
</dbReference>
<dbReference type="Proteomes" id="UP000243807">
    <property type="component" value="Chromosome"/>
</dbReference>
<dbReference type="OrthoDB" id="7069135at2"/>
<dbReference type="GO" id="GO:0042834">
    <property type="term" value="F:peptidoglycan binding"/>
    <property type="evidence" value="ECO:0007669"/>
    <property type="project" value="InterPro"/>
</dbReference>
<dbReference type="GO" id="GO:0032153">
    <property type="term" value="C:cell division site"/>
    <property type="evidence" value="ECO:0007669"/>
    <property type="project" value="TreeGrafter"/>
</dbReference>
<dbReference type="InterPro" id="IPR052521">
    <property type="entry name" value="Cell_div_SPOR-domain"/>
</dbReference>
<evidence type="ECO:0000313" key="4">
    <source>
        <dbReference type="EMBL" id="APZ42950.1"/>
    </source>
</evidence>
<feature type="transmembrane region" description="Helical" evidence="2">
    <location>
        <begin position="9"/>
        <end position="27"/>
    </location>
</feature>
<accession>A0A1P8UGL6</accession>
<dbReference type="KEGG" id="afy:BW247_07470"/>
<keyword evidence="2" id="KW-1133">Transmembrane helix</keyword>
<name>A0A1P8UGL6_9GAMM</name>
<gene>
    <name evidence="4" type="ORF">BW247_07470</name>
</gene>
<evidence type="ECO:0000256" key="1">
    <source>
        <dbReference type="SAM" id="MobiDB-lite"/>
    </source>
</evidence>
<reference evidence="4 5" key="1">
    <citation type="submission" date="2017-01" db="EMBL/GenBank/DDBJ databases">
        <title>Draft sequence of Acidihalobacter ferrooxidans strain DSM 14175 (strain V8).</title>
        <authorList>
            <person name="Khaleque H.N."/>
            <person name="Ramsay J.P."/>
            <person name="Murphy R.J.T."/>
            <person name="Kaksonen A.H."/>
            <person name="Boxall N.J."/>
            <person name="Watkin E.L.J."/>
        </authorList>
    </citation>
    <scope>NUCLEOTIDE SEQUENCE [LARGE SCALE GENOMIC DNA]</scope>
    <source>
        <strain evidence="4 5">V8</strain>
    </source>
</reference>
<protein>
    <recommendedName>
        <fullName evidence="3">SPOR domain-containing protein</fullName>
    </recommendedName>
</protein>
<evidence type="ECO:0000313" key="5">
    <source>
        <dbReference type="Proteomes" id="UP000243807"/>
    </source>
</evidence>
<sequence>MDKRLQHRLIGAAVIIALAVIFLPMLLTGGGSTGKISMKMQIPPEPSYSFNGAAQPPATAQTVAVTPVKVIPTPAPTTAAPPVSVSSTARAPSPAAPQSVAPAPTVIEPKITLPPTPVKNTPPAPTRAVGTSTSTSAPSTPPPASTRPKSAITPHVTPPAAPPPAQNRVTALGKPVTPAWVVQVASFTQESAAIALRDRLRKDGFSAYLDRFYDTARKTQYYRVRVGPRLAYAEAQKQLKKIAQAVRLKGLVVPYR</sequence>
<feature type="region of interest" description="Disordered" evidence="1">
    <location>
        <begin position="75"/>
        <end position="167"/>
    </location>
</feature>
<dbReference type="Pfam" id="PF05036">
    <property type="entry name" value="SPOR"/>
    <property type="match status" value="1"/>
</dbReference>
<keyword evidence="2" id="KW-0472">Membrane</keyword>
<evidence type="ECO:0000259" key="3">
    <source>
        <dbReference type="PROSITE" id="PS51724"/>
    </source>
</evidence>
<dbReference type="SUPFAM" id="SSF110997">
    <property type="entry name" value="Sporulation related repeat"/>
    <property type="match status" value="1"/>
</dbReference>
<dbReference type="GO" id="GO:0032506">
    <property type="term" value="P:cytokinetic process"/>
    <property type="evidence" value="ECO:0007669"/>
    <property type="project" value="TreeGrafter"/>
</dbReference>
<keyword evidence="2" id="KW-0812">Transmembrane</keyword>
<dbReference type="Gene3D" id="3.30.70.1070">
    <property type="entry name" value="Sporulation related repeat"/>
    <property type="match status" value="1"/>
</dbReference>
<dbReference type="AlphaFoldDB" id="A0A1P8UGL6"/>
<proteinExistence type="predicted"/>
<keyword evidence="5" id="KW-1185">Reference proteome</keyword>
<organism evidence="4 5">
    <name type="scientific">Acidihalobacter ferrooxydans</name>
    <dbReference type="NCBI Taxonomy" id="1765967"/>
    <lineage>
        <taxon>Bacteria</taxon>
        <taxon>Pseudomonadati</taxon>
        <taxon>Pseudomonadota</taxon>
        <taxon>Gammaproteobacteria</taxon>
        <taxon>Chromatiales</taxon>
        <taxon>Ectothiorhodospiraceae</taxon>
        <taxon>Acidihalobacter</taxon>
    </lineage>
</organism>
<evidence type="ECO:0000256" key="2">
    <source>
        <dbReference type="SAM" id="Phobius"/>
    </source>
</evidence>
<dbReference type="EMBL" id="CP019434">
    <property type="protein sequence ID" value="APZ42950.1"/>
    <property type="molecule type" value="Genomic_DNA"/>
</dbReference>
<dbReference type="PANTHER" id="PTHR38687:SF1">
    <property type="entry name" value="CELL DIVISION PROTEIN DEDD"/>
    <property type="match status" value="1"/>
</dbReference>
<feature type="compositionally biased region" description="Pro residues" evidence="1">
    <location>
        <begin position="112"/>
        <end position="125"/>
    </location>
</feature>